<evidence type="ECO:0000256" key="1">
    <source>
        <dbReference type="SAM" id="SignalP"/>
    </source>
</evidence>
<evidence type="ECO:0000313" key="2">
    <source>
        <dbReference type="EMBL" id="JAV45737.1"/>
    </source>
</evidence>
<reference evidence="2" key="1">
    <citation type="journal article" date="2016" name="Toxins">
        <title>Venom Gland Transcriptomic and Proteomic Analyses of the Enigmatic Scorpion Superstitionia donensis (Scorpiones: Superstitioniidae), with Insights on the Evolution of Its Venom Components.</title>
        <authorList>
            <person name="Santibanez-Lopez C.E."/>
            <person name="Cid-Uribe J.I."/>
            <person name="Batista C.V."/>
            <person name="Ortiz E."/>
            <person name="Possani L.D."/>
        </authorList>
    </citation>
    <scope>NUCLEOTIDE SEQUENCE</scope>
    <source>
        <strain evidence="2">Pooled</strain>
        <tissue evidence="2">Venom gland</tissue>
    </source>
</reference>
<sequence>MKTQFVILIVALVFMQMFSESEAGFWGDVWSGIKTVGKNLLGKRGLKKLDQYDDMYEPDLDAADLEFLKELLR</sequence>
<feature type="chain" id="PRO_5010736667" evidence="1">
    <location>
        <begin position="24"/>
        <end position="73"/>
    </location>
</feature>
<feature type="signal peptide" evidence="1">
    <location>
        <begin position="1"/>
        <end position="23"/>
    </location>
</feature>
<accession>A0A1V1WBL3</accession>
<dbReference type="EMBL" id="GFCD01000048">
    <property type="protein sequence ID" value="JAV45737.1"/>
    <property type="molecule type" value="Transcribed_RNA"/>
</dbReference>
<organism evidence="2">
    <name type="scientific">Superstitionia donensis</name>
    <dbReference type="NCBI Taxonomy" id="311983"/>
    <lineage>
        <taxon>Eukaryota</taxon>
        <taxon>Metazoa</taxon>
        <taxon>Ecdysozoa</taxon>
        <taxon>Arthropoda</taxon>
        <taxon>Chelicerata</taxon>
        <taxon>Arachnida</taxon>
        <taxon>Scorpiones</taxon>
        <taxon>Iurida</taxon>
        <taxon>Chactoidea</taxon>
        <taxon>Superstitionidae</taxon>
        <taxon>Superstitionia</taxon>
    </lineage>
</organism>
<dbReference type="AlphaFoldDB" id="A0A1V1WBL3"/>
<proteinExistence type="predicted"/>
<name>A0A1V1WBL3_9SCOR</name>
<protein>
    <submittedName>
        <fullName evidence="2">Putative NDBP</fullName>
    </submittedName>
</protein>
<keyword evidence="1" id="KW-0732">Signal</keyword>